<dbReference type="SUPFAM" id="SSF46785">
    <property type="entry name" value="Winged helix' DNA-binding domain"/>
    <property type="match status" value="1"/>
</dbReference>
<organism evidence="2 3">
    <name type="scientific">Sphingopyxis lindanitolerans</name>
    <dbReference type="NCBI Taxonomy" id="2054227"/>
    <lineage>
        <taxon>Bacteria</taxon>
        <taxon>Pseudomonadati</taxon>
        <taxon>Pseudomonadota</taxon>
        <taxon>Alphaproteobacteria</taxon>
        <taxon>Sphingomonadales</taxon>
        <taxon>Sphingomonadaceae</taxon>
        <taxon>Sphingopyxis</taxon>
    </lineage>
</organism>
<feature type="domain" description="HTH marR-type" evidence="1">
    <location>
        <begin position="6"/>
        <end position="138"/>
    </location>
</feature>
<evidence type="ECO:0000313" key="2">
    <source>
        <dbReference type="EMBL" id="PQM27369.1"/>
    </source>
</evidence>
<dbReference type="PANTHER" id="PTHR33164:SF89">
    <property type="entry name" value="MARR FAMILY REGULATORY PROTEIN"/>
    <property type="match status" value="1"/>
</dbReference>
<keyword evidence="3" id="KW-1185">Reference proteome</keyword>
<dbReference type="Proteomes" id="UP000238954">
    <property type="component" value="Chromosome"/>
</dbReference>
<dbReference type="InterPro" id="IPR039422">
    <property type="entry name" value="MarR/SlyA-like"/>
</dbReference>
<dbReference type="PANTHER" id="PTHR33164">
    <property type="entry name" value="TRANSCRIPTIONAL REGULATOR, MARR FAMILY"/>
    <property type="match status" value="1"/>
</dbReference>
<proteinExistence type="predicted"/>
<accession>A0A2S8B535</accession>
<dbReference type="Pfam" id="PF12802">
    <property type="entry name" value="MarR_2"/>
    <property type="match status" value="1"/>
</dbReference>
<dbReference type="RefSeq" id="WP_105997628.1">
    <property type="nucleotide sequence ID" value="NZ_CM009578.1"/>
</dbReference>
<dbReference type="AlphaFoldDB" id="A0A2S8B535"/>
<protein>
    <submittedName>
        <fullName evidence="2">MarR family transcriptional regulator</fullName>
    </submittedName>
</protein>
<evidence type="ECO:0000259" key="1">
    <source>
        <dbReference type="PROSITE" id="PS50995"/>
    </source>
</evidence>
<dbReference type="GO" id="GO:0006950">
    <property type="term" value="P:response to stress"/>
    <property type="evidence" value="ECO:0007669"/>
    <property type="project" value="TreeGrafter"/>
</dbReference>
<sequence>METEIANATLKALRRILRATDRGSRKLAAATGLTPSQLLVLREVEAQDEVTPGAIAQRLQFSHATITAITDRLVALGLITRTRSDRDKRQMLLDATDEGRQRLSDAPDMLQEVFADRFAALPAWEQAMILAGAERLAGILGAEDIDAAPLLDAGLIDRAGTRDAQ</sequence>
<dbReference type="GO" id="GO:0003700">
    <property type="term" value="F:DNA-binding transcription factor activity"/>
    <property type="evidence" value="ECO:0007669"/>
    <property type="project" value="InterPro"/>
</dbReference>
<dbReference type="PRINTS" id="PR00598">
    <property type="entry name" value="HTHMARR"/>
</dbReference>
<dbReference type="Gene3D" id="1.10.10.10">
    <property type="entry name" value="Winged helix-like DNA-binding domain superfamily/Winged helix DNA-binding domain"/>
    <property type="match status" value="1"/>
</dbReference>
<evidence type="ECO:0000313" key="3">
    <source>
        <dbReference type="Proteomes" id="UP000238954"/>
    </source>
</evidence>
<dbReference type="InterPro" id="IPR000835">
    <property type="entry name" value="HTH_MarR-typ"/>
</dbReference>
<gene>
    <name evidence="2" type="ORF">CVO77_01840</name>
</gene>
<dbReference type="InterPro" id="IPR036388">
    <property type="entry name" value="WH-like_DNA-bd_sf"/>
</dbReference>
<name>A0A2S8B535_9SPHN</name>
<dbReference type="InterPro" id="IPR036390">
    <property type="entry name" value="WH_DNA-bd_sf"/>
</dbReference>
<comment type="caution">
    <text evidence="2">The sequence shown here is derived from an EMBL/GenBank/DDBJ whole genome shotgun (WGS) entry which is preliminary data.</text>
</comment>
<dbReference type="SMART" id="SM00347">
    <property type="entry name" value="HTH_MARR"/>
    <property type="match status" value="1"/>
</dbReference>
<reference evidence="3" key="1">
    <citation type="submission" date="2017-11" db="EMBL/GenBank/DDBJ databases">
        <title>The complete genome sequence of Sphingopyxis pomeranensis sp. nov. strain WS5A3p.</title>
        <authorList>
            <person name="Kaminski M.A."/>
        </authorList>
    </citation>
    <scope>NUCLEOTIDE SEQUENCE [LARGE SCALE GENOMIC DNA]</scope>
    <source>
        <strain evidence="3">WS5A3p</strain>
    </source>
</reference>
<dbReference type="OrthoDB" id="8447118at2"/>
<dbReference type="EMBL" id="PHFW01000002">
    <property type="protein sequence ID" value="PQM27369.1"/>
    <property type="molecule type" value="Genomic_DNA"/>
</dbReference>
<dbReference type="PROSITE" id="PS50995">
    <property type="entry name" value="HTH_MARR_2"/>
    <property type="match status" value="1"/>
</dbReference>